<name>A0A1H3H5P9_9BACI</name>
<comment type="similarity">
    <text evidence="2">Belongs to the UDP-galactopyranose/dTDP-fucopyranose mutase family.</text>
</comment>
<dbReference type="FunFam" id="3.40.50.720:FF:000397">
    <property type="entry name" value="UDP-galactopyranose mutase"/>
    <property type="match status" value="1"/>
</dbReference>
<keyword evidence="8" id="KW-1185">Reference proteome</keyword>
<feature type="domain" description="UDP-galactopyranose mutase C-terminal" evidence="6">
    <location>
        <begin position="146"/>
        <end position="347"/>
    </location>
</feature>
<dbReference type="Gene3D" id="3.40.50.720">
    <property type="entry name" value="NAD(P)-binding Rossmann-like Domain"/>
    <property type="match status" value="3"/>
</dbReference>
<evidence type="ECO:0000259" key="6">
    <source>
        <dbReference type="Pfam" id="PF03275"/>
    </source>
</evidence>
<evidence type="ECO:0000256" key="4">
    <source>
        <dbReference type="ARBA" id="ARBA00022827"/>
    </source>
</evidence>
<evidence type="ECO:0000256" key="2">
    <source>
        <dbReference type="ARBA" id="ARBA00009321"/>
    </source>
</evidence>
<dbReference type="Pfam" id="PF13450">
    <property type="entry name" value="NAD_binding_8"/>
    <property type="match status" value="1"/>
</dbReference>
<gene>
    <name evidence="7" type="ORF">SAMN05421736_101383</name>
</gene>
<dbReference type="EMBL" id="FNPI01000001">
    <property type="protein sequence ID" value="SDY10650.1"/>
    <property type="molecule type" value="Genomic_DNA"/>
</dbReference>
<accession>A0A1H3H5P9</accession>
<evidence type="ECO:0000313" key="8">
    <source>
        <dbReference type="Proteomes" id="UP000198935"/>
    </source>
</evidence>
<organism evidence="7 8">
    <name type="scientific">Evansella caseinilytica</name>
    <dbReference type="NCBI Taxonomy" id="1503961"/>
    <lineage>
        <taxon>Bacteria</taxon>
        <taxon>Bacillati</taxon>
        <taxon>Bacillota</taxon>
        <taxon>Bacilli</taxon>
        <taxon>Bacillales</taxon>
        <taxon>Bacillaceae</taxon>
        <taxon>Evansella</taxon>
    </lineage>
</organism>
<dbReference type="GO" id="GO:0005829">
    <property type="term" value="C:cytosol"/>
    <property type="evidence" value="ECO:0007669"/>
    <property type="project" value="TreeGrafter"/>
</dbReference>
<dbReference type="PANTHER" id="PTHR21197">
    <property type="entry name" value="UDP-GALACTOPYRANOSE MUTASE"/>
    <property type="match status" value="1"/>
</dbReference>
<dbReference type="PANTHER" id="PTHR21197:SF0">
    <property type="entry name" value="UDP-GALACTOPYRANOSE MUTASE"/>
    <property type="match status" value="1"/>
</dbReference>
<evidence type="ECO:0000256" key="1">
    <source>
        <dbReference type="ARBA" id="ARBA00001974"/>
    </source>
</evidence>
<dbReference type="InterPro" id="IPR004379">
    <property type="entry name" value="UDP-GALP_mutase"/>
</dbReference>
<keyword evidence="4" id="KW-0274">FAD</keyword>
<sequence>MYDYLIVGSGLFGSVFAYEASKRGKKCFLIDKRNHTGGNVYTESLEDINVHKYGAHIFHTNNKEIWDYVNRFAEFNRYTNSPIANYKGEIYNLPFNMNTFNKLWGVIRPEEAKKIIEEQKQAAGIKAPKNLEEQAISLVGTDLYEKLIKGYTEKQWGRSAKQLPAFIIKRLPVRFTYDNNYFNDRYQGIPNGGYNVIIEKMLEGIDVRLSVDFFKHREELEQLAKKVVFTGMIDQYYDYKYGVLEYRSLHFKTKVVEETDNYQGNAVVNYTDKETPYTRIIEHKHLEFGTQAKTVITEEYPKEWKPGDEPYYPINDAKNNEIYKKYKQLADQEADVIFGGRLATYKYYDMHQVIGAALAAVSKEFAETAPDFTGPPA</sequence>
<keyword evidence="5" id="KW-0413">Isomerase</keyword>
<dbReference type="OrthoDB" id="9769600at2"/>
<reference evidence="8" key="1">
    <citation type="submission" date="2016-10" db="EMBL/GenBank/DDBJ databases">
        <authorList>
            <person name="Varghese N."/>
            <person name="Submissions S."/>
        </authorList>
    </citation>
    <scope>NUCLEOTIDE SEQUENCE [LARGE SCALE GENOMIC DNA]</scope>
    <source>
        <strain evidence="8">SP</strain>
    </source>
</reference>
<dbReference type="NCBIfam" id="TIGR00031">
    <property type="entry name" value="UDP-GALP_mutase"/>
    <property type="match status" value="1"/>
</dbReference>
<protein>
    <submittedName>
        <fullName evidence="7">UDP-galactopyranose mutase</fullName>
    </submittedName>
</protein>
<comment type="cofactor">
    <cofactor evidence="1">
        <name>FAD</name>
        <dbReference type="ChEBI" id="CHEBI:57692"/>
    </cofactor>
</comment>
<dbReference type="GO" id="GO:0008767">
    <property type="term" value="F:UDP-galactopyranose mutase activity"/>
    <property type="evidence" value="ECO:0007669"/>
    <property type="project" value="InterPro"/>
</dbReference>
<dbReference type="SUPFAM" id="SSF54373">
    <property type="entry name" value="FAD-linked reductases, C-terminal domain"/>
    <property type="match status" value="1"/>
</dbReference>
<keyword evidence="3" id="KW-0285">Flavoprotein</keyword>
<dbReference type="SUPFAM" id="SSF51971">
    <property type="entry name" value="Nucleotide-binding domain"/>
    <property type="match status" value="1"/>
</dbReference>
<dbReference type="GO" id="GO:0050660">
    <property type="term" value="F:flavin adenine dinucleotide binding"/>
    <property type="evidence" value="ECO:0007669"/>
    <property type="project" value="TreeGrafter"/>
</dbReference>
<evidence type="ECO:0000256" key="3">
    <source>
        <dbReference type="ARBA" id="ARBA00022630"/>
    </source>
</evidence>
<dbReference type="AlphaFoldDB" id="A0A1H3H5P9"/>
<dbReference type="STRING" id="1503961.SAMN05421736_101383"/>
<dbReference type="Pfam" id="PF03275">
    <property type="entry name" value="GLF"/>
    <property type="match status" value="1"/>
</dbReference>
<dbReference type="InterPro" id="IPR015899">
    <property type="entry name" value="UDP-GalPyranose_mutase_C"/>
</dbReference>
<dbReference type="Proteomes" id="UP000198935">
    <property type="component" value="Unassembled WGS sequence"/>
</dbReference>
<evidence type="ECO:0000313" key="7">
    <source>
        <dbReference type="EMBL" id="SDY10650.1"/>
    </source>
</evidence>
<proteinExistence type="inferred from homology"/>
<evidence type="ECO:0000256" key="5">
    <source>
        <dbReference type="ARBA" id="ARBA00023235"/>
    </source>
</evidence>